<dbReference type="EMBL" id="JXBC01000007">
    <property type="protein sequence ID" value="KIU09891.1"/>
    <property type="molecule type" value="Genomic_DNA"/>
</dbReference>
<proteinExistence type="predicted"/>
<reference evidence="1 2" key="1">
    <citation type="submission" date="2014-12" db="EMBL/GenBank/DDBJ databases">
        <title>Comparative genome analysis of Bacillus coagulans HM-08, Clostridium butyricum HM-68, Bacillus subtilis HM-66 and Bacillus licheniformis BL-09.</title>
        <authorList>
            <person name="Zhang H."/>
        </authorList>
    </citation>
    <scope>NUCLEOTIDE SEQUENCE [LARGE SCALE GENOMIC DNA]</scope>
    <source>
        <strain evidence="1 2">HM-66</strain>
    </source>
</reference>
<name>A0A0D1L2U4_BACIU</name>
<protein>
    <submittedName>
        <fullName evidence="1">Uncharacterized protein</fullName>
    </submittedName>
</protein>
<accession>A0A0D1L2U4</accession>
<dbReference type="Proteomes" id="UP000032247">
    <property type="component" value="Unassembled WGS sequence"/>
</dbReference>
<comment type="caution">
    <text evidence="1">The sequence shown here is derived from an EMBL/GenBank/DDBJ whole genome shotgun (WGS) entry which is preliminary data.</text>
</comment>
<dbReference type="AlphaFoldDB" id="A0A0D1L2U4"/>
<gene>
    <name evidence="1" type="ORF">SC09_contig10orf00082</name>
</gene>
<evidence type="ECO:0000313" key="2">
    <source>
        <dbReference type="Proteomes" id="UP000032247"/>
    </source>
</evidence>
<evidence type="ECO:0000313" key="1">
    <source>
        <dbReference type="EMBL" id="KIU09891.1"/>
    </source>
</evidence>
<organism evidence="1 2">
    <name type="scientific">Bacillus subtilis</name>
    <dbReference type="NCBI Taxonomy" id="1423"/>
    <lineage>
        <taxon>Bacteria</taxon>
        <taxon>Bacillati</taxon>
        <taxon>Bacillota</taxon>
        <taxon>Bacilli</taxon>
        <taxon>Bacillales</taxon>
        <taxon>Bacillaceae</taxon>
        <taxon>Bacillus</taxon>
    </lineage>
</organism>
<sequence>MRVLDPFLNIIYVKGADLIFIEGNWFRNRLIIVLRDIQLIFYNKTMKHLKQNNID</sequence>